<keyword evidence="1" id="KW-1133">Transmembrane helix</keyword>
<dbReference type="Proteomes" id="UP001549921">
    <property type="component" value="Unassembled WGS sequence"/>
</dbReference>
<dbReference type="Proteomes" id="UP001549920">
    <property type="component" value="Unassembled WGS sequence"/>
</dbReference>
<evidence type="ECO:0000313" key="3">
    <source>
        <dbReference type="EMBL" id="KAL0902579.1"/>
    </source>
</evidence>
<feature type="transmembrane region" description="Helical" evidence="1">
    <location>
        <begin position="64"/>
        <end position="86"/>
    </location>
</feature>
<name>A0ABD0TS92_LOXSC</name>
<sequence>MDMPEVRKCCGMFPPKHGTYLISLYGLASGGLGIATIILFGIAENAIMSHFSNNQLADEIKKTFLMFVGLSSLMLFVASGVIFVGVTTKSPGALSTGYLIIFIMCLILMLSAMAAPMACFFYESTCLIKRVSSITIFLFIVTLTGYLEVWLYFMTVVWNHEQELGG</sequence>
<feature type="transmembrane region" description="Helical" evidence="1">
    <location>
        <begin position="134"/>
        <end position="153"/>
    </location>
</feature>
<feature type="transmembrane region" description="Helical" evidence="1">
    <location>
        <begin position="20"/>
        <end position="43"/>
    </location>
</feature>
<feature type="transmembrane region" description="Helical" evidence="1">
    <location>
        <begin position="98"/>
        <end position="122"/>
    </location>
</feature>
<evidence type="ECO:0000313" key="4">
    <source>
        <dbReference type="Proteomes" id="UP001549920"/>
    </source>
</evidence>
<evidence type="ECO:0000313" key="5">
    <source>
        <dbReference type="Proteomes" id="UP001549921"/>
    </source>
</evidence>
<protein>
    <submittedName>
        <fullName evidence="2">Uncharacterized protein</fullName>
    </submittedName>
</protein>
<evidence type="ECO:0000256" key="1">
    <source>
        <dbReference type="SAM" id="Phobius"/>
    </source>
</evidence>
<evidence type="ECO:0000313" key="2">
    <source>
        <dbReference type="EMBL" id="KAL0852221.1"/>
    </source>
</evidence>
<gene>
    <name evidence="3" type="ORF">ABMA27_000415</name>
    <name evidence="2" type="ORF">ABMA28_000439</name>
</gene>
<comment type="caution">
    <text evidence="2">The sequence shown here is derived from an EMBL/GenBank/DDBJ whole genome shotgun (WGS) entry which is preliminary data.</text>
</comment>
<keyword evidence="1" id="KW-0472">Membrane</keyword>
<keyword evidence="4" id="KW-1185">Reference proteome</keyword>
<reference evidence="4 5" key="1">
    <citation type="submission" date="2024-06" db="EMBL/GenBank/DDBJ databases">
        <title>A chromosome-level genome assembly of beet webworm, Loxostege sticticalis.</title>
        <authorList>
            <person name="Zhang Y."/>
        </authorList>
    </citation>
    <scope>NUCLEOTIDE SEQUENCE [LARGE SCALE GENOMIC DNA]</scope>
    <source>
        <strain evidence="3">AQ026</strain>
        <strain evidence="2">AQ028</strain>
        <tissue evidence="2">Male pupae</tissue>
        <tissue evidence="3">Whole body</tissue>
    </source>
</reference>
<accession>A0ABD0TS92</accession>
<dbReference type="AlphaFoldDB" id="A0ABD0TS92"/>
<keyword evidence="1" id="KW-0812">Transmembrane</keyword>
<dbReference type="EMBL" id="JBEDNZ010000001">
    <property type="protein sequence ID" value="KAL0852221.1"/>
    <property type="molecule type" value="Genomic_DNA"/>
</dbReference>
<proteinExistence type="predicted"/>
<dbReference type="EMBL" id="JBEUOH010000001">
    <property type="protein sequence ID" value="KAL0902579.1"/>
    <property type="molecule type" value="Genomic_DNA"/>
</dbReference>
<organism evidence="2 5">
    <name type="scientific">Loxostege sticticalis</name>
    <name type="common">Beet webworm moth</name>
    <dbReference type="NCBI Taxonomy" id="481309"/>
    <lineage>
        <taxon>Eukaryota</taxon>
        <taxon>Metazoa</taxon>
        <taxon>Ecdysozoa</taxon>
        <taxon>Arthropoda</taxon>
        <taxon>Hexapoda</taxon>
        <taxon>Insecta</taxon>
        <taxon>Pterygota</taxon>
        <taxon>Neoptera</taxon>
        <taxon>Endopterygota</taxon>
        <taxon>Lepidoptera</taxon>
        <taxon>Glossata</taxon>
        <taxon>Ditrysia</taxon>
        <taxon>Pyraloidea</taxon>
        <taxon>Crambidae</taxon>
        <taxon>Pyraustinae</taxon>
        <taxon>Loxostege</taxon>
    </lineage>
</organism>